<feature type="compositionally biased region" description="Polar residues" evidence="2">
    <location>
        <begin position="234"/>
        <end position="248"/>
    </location>
</feature>
<sequence length="307" mass="34174">MPVPSLYTLAKTRLIYNIALLTDIGDLPFSFLAPIIRQIQNPDQLAELESNCPQILGETGDIWLRFIKRDIPNWETKPHEPRDPRNWGKVYRKLKRAAEEEIREAEERLKEQMNALKKGREGNQTKIVPAQVGYDPAARRKGFGSATSSWGSRGPAPPAKTGKAVLDKLRRGRYDTMLAKPGAAQMPAHILAQRRGVVHQAPERLLRMKEAENSDKMVVSKGASAMVAARATAGPSSSPNPNIRSTTYGERERLTASSNTERPQRATLPPGQTFHAPKLPPADTGPAPAKRKRSEPNMFMTPKRRRP</sequence>
<evidence type="ECO:0000256" key="1">
    <source>
        <dbReference type="SAM" id="Coils"/>
    </source>
</evidence>
<evidence type="ECO:0000256" key="2">
    <source>
        <dbReference type="SAM" id="MobiDB-lite"/>
    </source>
</evidence>
<dbReference type="OrthoDB" id="21513at2759"/>
<keyword evidence="1" id="KW-0175">Coiled coil</keyword>
<dbReference type="Gene3D" id="6.10.250.3180">
    <property type="match status" value="1"/>
</dbReference>
<dbReference type="EMBL" id="ML977588">
    <property type="protein sequence ID" value="KAF2000598.1"/>
    <property type="molecule type" value="Genomic_DNA"/>
</dbReference>
<dbReference type="PANTHER" id="PTHR15141:SF76">
    <property type="entry name" value="TRANSCRIPTION ELONGATION FACTOR B POLYPEPTIDE 3"/>
    <property type="match status" value="1"/>
</dbReference>
<evidence type="ECO:0008006" key="5">
    <source>
        <dbReference type="Google" id="ProtNLM"/>
    </source>
</evidence>
<evidence type="ECO:0000313" key="3">
    <source>
        <dbReference type="EMBL" id="KAF2000598.1"/>
    </source>
</evidence>
<feature type="region of interest" description="Disordered" evidence="2">
    <location>
        <begin position="138"/>
        <end position="162"/>
    </location>
</feature>
<evidence type="ECO:0000313" key="4">
    <source>
        <dbReference type="Proteomes" id="UP000799779"/>
    </source>
</evidence>
<name>A0A6A5WHS3_9PLEO</name>
<dbReference type="AlphaFoldDB" id="A0A6A5WHS3"/>
<feature type="coiled-coil region" evidence="1">
    <location>
        <begin position="88"/>
        <end position="122"/>
    </location>
</feature>
<protein>
    <recommendedName>
        <fullName evidence="5">RNA polymerase II transcription factor SIII subunit A</fullName>
    </recommendedName>
</protein>
<proteinExistence type="predicted"/>
<dbReference type="GO" id="GO:0006368">
    <property type="term" value="P:transcription elongation by RNA polymerase II"/>
    <property type="evidence" value="ECO:0007669"/>
    <property type="project" value="InterPro"/>
</dbReference>
<dbReference type="Proteomes" id="UP000799779">
    <property type="component" value="Unassembled WGS sequence"/>
</dbReference>
<dbReference type="InterPro" id="IPR051870">
    <property type="entry name" value="Elongin-A_domain"/>
</dbReference>
<accession>A0A6A5WHS3</accession>
<feature type="region of interest" description="Disordered" evidence="2">
    <location>
        <begin position="229"/>
        <end position="307"/>
    </location>
</feature>
<keyword evidence="4" id="KW-1185">Reference proteome</keyword>
<organism evidence="3 4">
    <name type="scientific">Amniculicola lignicola CBS 123094</name>
    <dbReference type="NCBI Taxonomy" id="1392246"/>
    <lineage>
        <taxon>Eukaryota</taxon>
        <taxon>Fungi</taxon>
        <taxon>Dikarya</taxon>
        <taxon>Ascomycota</taxon>
        <taxon>Pezizomycotina</taxon>
        <taxon>Dothideomycetes</taxon>
        <taxon>Pleosporomycetidae</taxon>
        <taxon>Pleosporales</taxon>
        <taxon>Amniculicolaceae</taxon>
        <taxon>Amniculicola</taxon>
    </lineage>
</organism>
<dbReference type="InterPro" id="IPR010684">
    <property type="entry name" value="RNA_pol_II_trans_fac_SIII_A"/>
</dbReference>
<dbReference type="GO" id="GO:0070449">
    <property type="term" value="C:elongin complex"/>
    <property type="evidence" value="ECO:0007669"/>
    <property type="project" value="InterPro"/>
</dbReference>
<reference evidence="3" key="1">
    <citation type="journal article" date="2020" name="Stud. Mycol.">
        <title>101 Dothideomycetes genomes: a test case for predicting lifestyles and emergence of pathogens.</title>
        <authorList>
            <person name="Haridas S."/>
            <person name="Albert R."/>
            <person name="Binder M."/>
            <person name="Bloem J."/>
            <person name="Labutti K."/>
            <person name="Salamov A."/>
            <person name="Andreopoulos B."/>
            <person name="Baker S."/>
            <person name="Barry K."/>
            <person name="Bills G."/>
            <person name="Bluhm B."/>
            <person name="Cannon C."/>
            <person name="Castanera R."/>
            <person name="Culley D."/>
            <person name="Daum C."/>
            <person name="Ezra D."/>
            <person name="Gonzalez J."/>
            <person name="Henrissat B."/>
            <person name="Kuo A."/>
            <person name="Liang C."/>
            <person name="Lipzen A."/>
            <person name="Lutzoni F."/>
            <person name="Magnuson J."/>
            <person name="Mondo S."/>
            <person name="Nolan M."/>
            <person name="Ohm R."/>
            <person name="Pangilinan J."/>
            <person name="Park H.-J."/>
            <person name="Ramirez L."/>
            <person name="Alfaro M."/>
            <person name="Sun H."/>
            <person name="Tritt A."/>
            <person name="Yoshinaga Y."/>
            <person name="Zwiers L.-H."/>
            <person name="Turgeon B."/>
            <person name="Goodwin S."/>
            <person name="Spatafora J."/>
            <person name="Crous P."/>
            <person name="Grigoriev I."/>
        </authorList>
    </citation>
    <scope>NUCLEOTIDE SEQUENCE</scope>
    <source>
        <strain evidence="3">CBS 123094</strain>
    </source>
</reference>
<dbReference type="Pfam" id="PF06881">
    <property type="entry name" value="Elongin_A"/>
    <property type="match status" value="1"/>
</dbReference>
<dbReference type="PANTHER" id="PTHR15141">
    <property type="entry name" value="TRANSCRIPTION ELONGATION FACTOR B POLYPEPTIDE 3"/>
    <property type="match status" value="1"/>
</dbReference>
<gene>
    <name evidence="3" type="ORF">P154DRAFT_554175</name>
</gene>